<name>A0ABV9NM23_9GAMM</name>
<dbReference type="RefSeq" id="WP_377004191.1">
    <property type="nucleotide sequence ID" value="NZ_JBHSGG010000023.1"/>
</dbReference>
<sequence>MQVVKGMFGACLMALLLAGAAFASVEEFDDDDGGFRLFVLFDPGADPAARQRELARAEEAAVSGNARAQYALGTLYRLGMRHPARLVERDDEQAERYLSNAAVRGHTGAMAGMAELKLRRREYLDAMVWAQAYVRYEAYESELRGQERGTQAAAASMIQRAQAGAGRDKDEVLAYVLAFLQNHDGRIRAAIDAEHARVSDLQYTSSRTRPLFLTNTPLRASHRRMSQPGMAYYLVEVGRDGHIARLLVVDSLPDERYARQLEAVARGMRFNADPDAGEVRRAIMPLSFDDGSVSISRGR</sequence>
<dbReference type="SUPFAM" id="SSF81901">
    <property type="entry name" value="HCP-like"/>
    <property type="match status" value="1"/>
</dbReference>
<dbReference type="InterPro" id="IPR011990">
    <property type="entry name" value="TPR-like_helical_dom_sf"/>
</dbReference>
<evidence type="ECO:0000313" key="2">
    <source>
        <dbReference type="EMBL" id="MFC4728168.1"/>
    </source>
</evidence>
<keyword evidence="3" id="KW-1185">Reference proteome</keyword>
<evidence type="ECO:0000256" key="1">
    <source>
        <dbReference type="SAM" id="SignalP"/>
    </source>
</evidence>
<dbReference type="InterPro" id="IPR006597">
    <property type="entry name" value="Sel1-like"/>
</dbReference>
<dbReference type="SMART" id="SM00671">
    <property type="entry name" value="SEL1"/>
    <property type="match status" value="1"/>
</dbReference>
<dbReference type="EMBL" id="JBHSGG010000023">
    <property type="protein sequence ID" value="MFC4728168.1"/>
    <property type="molecule type" value="Genomic_DNA"/>
</dbReference>
<reference evidence="3" key="1">
    <citation type="journal article" date="2019" name="Int. J. Syst. Evol. Microbiol.">
        <title>The Global Catalogue of Microorganisms (GCM) 10K type strain sequencing project: providing services to taxonomists for standard genome sequencing and annotation.</title>
        <authorList>
            <consortium name="The Broad Institute Genomics Platform"/>
            <consortium name="The Broad Institute Genome Sequencing Center for Infectious Disease"/>
            <person name="Wu L."/>
            <person name="Ma J."/>
        </authorList>
    </citation>
    <scope>NUCLEOTIDE SEQUENCE [LARGE SCALE GENOMIC DNA]</scope>
    <source>
        <strain evidence="3">CGMCC 1.13574</strain>
    </source>
</reference>
<dbReference type="Gene3D" id="1.25.40.10">
    <property type="entry name" value="Tetratricopeptide repeat domain"/>
    <property type="match status" value="1"/>
</dbReference>
<evidence type="ECO:0008006" key="4">
    <source>
        <dbReference type="Google" id="ProtNLM"/>
    </source>
</evidence>
<proteinExistence type="predicted"/>
<accession>A0ABV9NM23</accession>
<gene>
    <name evidence="2" type="ORF">ACFO3Q_08310</name>
</gene>
<protein>
    <recommendedName>
        <fullName evidence="4">TonB C-terminal domain-containing protein</fullName>
    </recommendedName>
</protein>
<dbReference type="Proteomes" id="UP001595892">
    <property type="component" value="Unassembled WGS sequence"/>
</dbReference>
<feature type="chain" id="PRO_5045574087" description="TonB C-terminal domain-containing protein" evidence="1">
    <location>
        <begin position="24"/>
        <end position="299"/>
    </location>
</feature>
<organism evidence="2 3">
    <name type="scientific">Coralloluteibacterium thermophilum</name>
    <dbReference type="NCBI Taxonomy" id="2707049"/>
    <lineage>
        <taxon>Bacteria</taxon>
        <taxon>Pseudomonadati</taxon>
        <taxon>Pseudomonadota</taxon>
        <taxon>Gammaproteobacteria</taxon>
        <taxon>Lysobacterales</taxon>
        <taxon>Lysobacteraceae</taxon>
        <taxon>Coralloluteibacterium</taxon>
    </lineage>
</organism>
<comment type="caution">
    <text evidence="2">The sequence shown here is derived from an EMBL/GenBank/DDBJ whole genome shotgun (WGS) entry which is preliminary data.</text>
</comment>
<keyword evidence="1" id="KW-0732">Signal</keyword>
<evidence type="ECO:0000313" key="3">
    <source>
        <dbReference type="Proteomes" id="UP001595892"/>
    </source>
</evidence>
<feature type="signal peptide" evidence="1">
    <location>
        <begin position="1"/>
        <end position="23"/>
    </location>
</feature>